<evidence type="ECO:0000313" key="1">
    <source>
        <dbReference type="EMBL" id="UQV27300.1"/>
    </source>
</evidence>
<protein>
    <recommendedName>
        <fullName evidence="3">Effector</fullName>
    </recommendedName>
</protein>
<gene>
    <name evidence="1" type="ORF">H7686_0000485</name>
</gene>
<dbReference type="Proteomes" id="UP000769022">
    <property type="component" value="Chromosome"/>
</dbReference>
<evidence type="ECO:0008006" key="3">
    <source>
        <dbReference type="Google" id="ProtNLM"/>
    </source>
</evidence>
<accession>A0AAX3B9P6</accession>
<organism evidence="1 2">
    <name type="scientific">Candidatus Phytoplasma asiaticum</name>
    <dbReference type="NCBI Taxonomy" id="2763338"/>
    <lineage>
        <taxon>Bacteria</taxon>
        <taxon>Bacillati</taxon>
        <taxon>Mycoplasmatota</taxon>
        <taxon>Mollicutes</taxon>
        <taxon>Acholeplasmatales</taxon>
        <taxon>Acholeplasmataceae</taxon>
        <taxon>Candidatus Phytoplasma</taxon>
        <taxon>16SrII (Peanut WB group)</taxon>
    </lineage>
</organism>
<reference evidence="1 2" key="1">
    <citation type="submission" date="2022-05" db="EMBL/GenBank/DDBJ databases">
        <title>'Parthenium hysterophorus' phyllody phytoplasma strain PR34.</title>
        <authorList>
            <person name="Kirdat K."/>
            <person name="Tiwarekar B."/>
            <person name="Yadav A."/>
        </authorList>
    </citation>
    <scope>NUCLEOTIDE SEQUENCE [LARGE SCALE GENOMIC DNA]</scope>
    <source>
        <strain evidence="1 2">PR34</strain>
    </source>
</reference>
<keyword evidence="2" id="KW-1185">Reference proteome</keyword>
<evidence type="ECO:0000313" key="2">
    <source>
        <dbReference type="Proteomes" id="UP000769022"/>
    </source>
</evidence>
<dbReference type="RefSeq" id="WP_193621986.1">
    <property type="nucleotide sequence ID" value="NZ_JACRYS020000002.1"/>
</dbReference>
<proteinExistence type="predicted"/>
<dbReference type="EMBL" id="CP097206">
    <property type="protein sequence ID" value="UQV27300.1"/>
    <property type="molecule type" value="Genomic_DNA"/>
</dbReference>
<name>A0AAX3B9P6_9MOLU</name>
<dbReference type="AlphaFoldDB" id="A0AAX3B9P6"/>
<dbReference type="KEGG" id="pphy:H7686_0000485"/>
<sequence length="202" mass="23080">MFVLMIVGSVTTFVFFHPIRSSFMINDSKENLTSGNISSEVPQLENLMSSEEKNNYDVNHLPIKIDNKQETQDVEDYASIQDYNNDIFKELSNSEIESIIGKSENLEVQSVTKEDKKPTNIAKSKPKSKISLLFKPFRNIKKNLKKINQFNSTNNLVTHNLDSEPDYAFIKKNKNSEKNINSPIICPAIEFCQVMETPRAIV</sequence>